<dbReference type="PANTHER" id="PTHR30629">
    <property type="entry name" value="PROPHAGE INTEGRASE"/>
    <property type="match status" value="1"/>
</dbReference>
<evidence type="ECO:0000256" key="3">
    <source>
        <dbReference type="ARBA" id="ARBA00023125"/>
    </source>
</evidence>
<evidence type="ECO:0000256" key="2">
    <source>
        <dbReference type="ARBA" id="ARBA00022908"/>
    </source>
</evidence>
<evidence type="ECO:0000256" key="4">
    <source>
        <dbReference type="ARBA" id="ARBA00023172"/>
    </source>
</evidence>
<evidence type="ECO:0000256" key="5">
    <source>
        <dbReference type="SAM" id="MobiDB-lite"/>
    </source>
</evidence>
<dbReference type="PANTHER" id="PTHR30629:SF2">
    <property type="entry name" value="PROPHAGE INTEGRASE INTS-RELATED"/>
    <property type="match status" value="1"/>
</dbReference>
<evidence type="ECO:0000256" key="1">
    <source>
        <dbReference type="ARBA" id="ARBA00008857"/>
    </source>
</evidence>
<evidence type="ECO:0000313" key="10">
    <source>
        <dbReference type="Proteomes" id="UP000255103"/>
    </source>
</evidence>
<dbReference type="EMBL" id="UGHX01000001">
    <property type="protein sequence ID" value="STP11064.1"/>
    <property type="molecule type" value="Genomic_DNA"/>
</dbReference>
<dbReference type="GO" id="GO:0003677">
    <property type="term" value="F:DNA binding"/>
    <property type="evidence" value="ECO:0007669"/>
    <property type="project" value="UniProtKB-KW"/>
</dbReference>
<sequence length="402" mass="46585">MNFYTRGKMLYLDISINNRRVRQSTGLIDSKANRAYCLKHKDLFLAQAKNKQNTPTQKSKKKLLSQVLQELLSQAKGLKLTTQEGYKAAYNVIHRSLCGNKKDIKIHELNATHIAGFYDFCLESDYSKSQISKLCQIMRRVLNYCVEKSYIQKSPFYNQRITTATPKAEIKPFNLAEIQTLLQNCDNVRFKTYLITAFFTGMRCGEMYALKWQNIDFNNDEIHINATLSQQGYEQSPKTQSSKRIIDMLPIVKNALLTYKTIHTNDSYIFAENPKKNIRDDRQMWGKLLAKCGFEKRVLYNTRHTFASIMLSKGENPLWVGCKMLGHKDLSITFENYVRYIEIKEKRAGFLDNFLQENADSYVDCKPPKRSFEHFSLTQHKAKTSAPLPPSNLDQKKRSANV</sequence>
<evidence type="ECO:0000313" key="7">
    <source>
        <dbReference type="EMBL" id="STP11064.1"/>
    </source>
</evidence>
<evidence type="ECO:0000313" key="8">
    <source>
        <dbReference type="EMBL" id="STP14250.1"/>
    </source>
</evidence>
<dbReference type="CDD" id="cd01189">
    <property type="entry name" value="INT_ICEBs1_C_like"/>
    <property type="match status" value="1"/>
</dbReference>
<dbReference type="Proteomes" id="UP000255103">
    <property type="component" value="Unassembled WGS sequence"/>
</dbReference>
<dbReference type="EMBL" id="UGHX01000004">
    <property type="protein sequence ID" value="STP14339.1"/>
    <property type="molecule type" value="Genomic_DNA"/>
</dbReference>
<dbReference type="InterPro" id="IPR013762">
    <property type="entry name" value="Integrase-like_cat_sf"/>
</dbReference>
<dbReference type="InterPro" id="IPR002104">
    <property type="entry name" value="Integrase_catalytic"/>
</dbReference>
<protein>
    <submittedName>
        <fullName evidence="7">Integrase</fullName>
    </submittedName>
</protein>
<dbReference type="InterPro" id="IPR050808">
    <property type="entry name" value="Phage_Integrase"/>
</dbReference>
<comment type="similarity">
    <text evidence="1">Belongs to the 'phage' integrase family.</text>
</comment>
<dbReference type="InterPro" id="IPR010998">
    <property type="entry name" value="Integrase_recombinase_N"/>
</dbReference>
<feature type="domain" description="Tyr recombinase" evidence="6">
    <location>
        <begin position="168"/>
        <end position="351"/>
    </location>
</feature>
<dbReference type="Gene3D" id="1.10.443.10">
    <property type="entry name" value="Intergrase catalytic core"/>
    <property type="match status" value="1"/>
</dbReference>
<proteinExistence type="inferred from homology"/>
<dbReference type="RefSeq" id="WP_115721766.1">
    <property type="nucleotide sequence ID" value="NZ_UGHX01000001.1"/>
</dbReference>
<reference evidence="7 10" key="1">
    <citation type="submission" date="2018-06" db="EMBL/GenBank/DDBJ databases">
        <authorList>
            <consortium name="Pathogen Informatics"/>
            <person name="Doyle S."/>
        </authorList>
    </citation>
    <scope>NUCLEOTIDE SEQUENCE [LARGE SCALE GENOMIC DNA]</scope>
    <source>
        <strain evidence="7 10">NCTC12219</strain>
    </source>
</reference>
<keyword evidence="2" id="KW-0229">DNA integration</keyword>
<dbReference type="Gene3D" id="1.10.150.130">
    <property type="match status" value="1"/>
</dbReference>
<keyword evidence="4" id="KW-0233">DNA recombination</keyword>
<dbReference type="Pfam" id="PF13102">
    <property type="entry name" value="Phage_int_SAM_5"/>
    <property type="match status" value="1"/>
</dbReference>
<dbReference type="Pfam" id="PF00589">
    <property type="entry name" value="Phage_integrase"/>
    <property type="match status" value="1"/>
</dbReference>
<feature type="region of interest" description="Disordered" evidence="5">
    <location>
        <begin position="380"/>
        <end position="402"/>
    </location>
</feature>
<gene>
    <name evidence="7" type="ORF">NCTC12219_00947</name>
    <name evidence="8" type="ORF">NCTC12219_01797</name>
    <name evidence="9" type="ORF">NCTC12219_01886</name>
</gene>
<dbReference type="AlphaFoldDB" id="A0A377JT86"/>
<dbReference type="GO" id="GO:0006310">
    <property type="term" value="P:DNA recombination"/>
    <property type="evidence" value="ECO:0007669"/>
    <property type="project" value="UniProtKB-KW"/>
</dbReference>
<dbReference type="GO" id="GO:0015074">
    <property type="term" value="P:DNA integration"/>
    <property type="evidence" value="ECO:0007669"/>
    <property type="project" value="UniProtKB-KW"/>
</dbReference>
<keyword evidence="3" id="KW-0238">DNA-binding</keyword>
<dbReference type="SUPFAM" id="SSF56349">
    <property type="entry name" value="DNA breaking-rejoining enzymes"/>
    <property type="match status" value="1"/>
</dbReference>
<evidence type="ECO:0000313" key="9">
    <source>
        <dbReference type="EMBL" id="STP14339.1"/>
    </source>
</evidence>
<dbReference type="InterPro" id="IPR011010">
    <property type="entry name" value="DNA_brk_join_enz"/>
</dbReference>
<name>A0A377JT86_9HELI</name>
<dbReference type="EMBL" id="UGHX01000002">
    <property type="protein sequence ID" value="STP14250.1"/>
    <property type="molecule type" value="Genomic_DNA"/>
</dbReference>
<dbReference type="PROSITE" id="PS51898">
    <property type="entry name" value="TYR_RECOMBINASE"/>
    <property type="match status" value="1"/>
</dbReference>
<dbReference type="InterPro" id="IPR025269">
    <property type="entry name" value="SAM-like_dom"/>
</dbReference>
<evidence type="ECO:0000259" key="6">
    <source>
        <dbReference type="PROSITE" id="PS51898"/>
    </source>
</evidence>
<accession>A0A377JT86</accession>
<organism evidence="7 10">
    <name type="scientific">Helicobacter cinaedi</name>
    <dbReference type="NCBI Taxonomy" id="213"/>
    <lineage>
        <taxon>Bacteria</taxon>
        <taxon>Pseudomonadati</taxon>
        <taxon>Campylobacterota</taxon>
        <taxon>Epsilonproteobacteria</taxon>
        <taxon>Campylobacterales</taxon>
        <taxon>Helicobacteraceae</taxon>
        <taxon>Helicobacter</taxon>
    </lineage>
</organism>